<sequence>MHSQNISLFKDVNDISKGLSDQFRNIISKCTKPHFICICGDQNSDENTNIHQIINGVSSNDYFNAQESLKSSNKISTSEPNNCNIIGPILVSDIVKRNNLEEQEFQQILNDELFFIEIEKHKLISSTTLNNIVEILSILQLSSVRIIYNNNEINAGVLEDISSFDHLSCLLDLQGIRKEGKRVICISPDIKTTTEKENEVILKESFLNKQKHINNDLVHFFSTKPHQTNCLCLLLPSYSHPSPSQIVCNIYKEQMKCIISEILHEIPLNCKSGSYILSCIELLIELFKSMNELNINTISNEIQRLSKKKYVETISSINNKLAGMIYEMNLNERINVIEDKSKIKSLVYQIIENEFIPIWDVLHIIYGNQLINELFDSISITSKHLEEFILKDIQKIIDDLIHCNNFRLMPMWNYLTQLQIKEQFEQEKYNTIINNYLTQTLTSNQKILQFYSSKKSTTVNELKHQCIDTITLKTNEILNGKQQWRDVYITIKNYYHNLINTIDKEVQTKELSTVRQVELCHQYYLGFFTSKSETYTTQHEQIIFNKNDYNTILQDALNELNALFDKKKQITQSLEQTHLKEELEQKKEAFIKKLTSKSYYIMPCCTTRYVLDAKYSDFTDGQPITLYWSHGNQNQSFQFIQKNDLFQIKIGHNGFLVHRNDPSEGSVIHQWNDTTSTNSLWKIIENHDGTISLLSASNESLAFTADSNELIALCHTRYFTCSDYQKFKLLESPLNNEPIPQPPANQETPNHQTQFFQIPKYVGPSIVDALNNIHVDSSFSYRERIAQVNNIQGYHGTASQNDYMRKLLYQGRLIKP</sequence>
<name>A0ABQ0DG29_9EUKA</name>
<dbReference type="Proteomes" id="UP001628156">
    <property type="component" value="Unassembled WGS sequence"/>
</dbReference>
<dbReference type="CDD" id="cd00161">
    <property type="entry name" value="beta-trefoil_Ricin-like"/>
    <property type="match status" value="1"/>
</dbReference>
<evidence type="ECO:0008006" key="3">
    <source>
        <dbReference type="Google" id="ProtNLM"/>
    </source>
</evidence>
<accession>A0ABQ0DG29</accession>
<dbReference type="SUPFAM" id="SSF50370">
    <property type="entry name" value="Ricin B-like lectins"/>
    <property type="match status" value="1"/>
</dbReference>
<reference evidence="1 2" key="1">
    <citation type="journal article" date="2019" name="PLoS Negl. Trop. Dis.">
        <title>Whole genome sequencing of Entamoeba nuttalli reveals mammalian host-related molecular signatures and a novel octapeptide-repeat surface protein.</title>
        <authorList>
            <person name="Tanaka M."/>
            <person name="Makiuchi T."/>
            <person name="Komiyama T."/>
            <person name="Shiina T."/>
            <person name="Osaki K."/>
            <person name="Tachibana H."/>
        </authorList>
    </citation>
    <scope>NUCLEOTIDE SEQUENCE [LARGE SCALE GENOMIC DNA]</scope>
    <source>
        <strain evidence="1 2">P19-061405</strain>
    </source>
</reference>
<dbReference type="SUPFAM" id="SSF158634">
    <property type="entry name" value="RPA2825-like"/>
    <property type="match status" value="1"/>
</dbReference>
<organism evidence="1 2">
    <name type="scientific">Entamoeba nuttalli</name>
    <dbReference type="NCBI Taxonomy" id="412467"/>
    <lineage>
        <taxon>Eukaryota</taxon>
        <taxon>Amoebozoa</taxon>
        <taxon>Evosea</taxon>
        <taxon>Archamoebae</taxon>
        <taxon>Mastigamoebida</taxon>
        <taxon>Entamoebidae</taxon>
        <taxon>Entamoeba</taxon>
    </lineage>
</organism>
<dbReference type="Gene3D" id="2.80.10.50">
    <property type="match status" value="1"/>
</dbReference>
<proteinExistence type="predicted"/>
<gene>
    <name evidence="1" type="ORF">ENUP19_0085G0030</name>
</gene>
<dbReference type="EMBL" id="BAAFRS010000085">
    <property type="protein sequence ID" value="GAB1221815.1"/>
    <property type="molecule type" value="Genomic_DNA"/>
</dbReference>
<comment type="caution">
    <text evidence="1">The sequence shown here is derived from an EMBL/GenBank/DDBJ whole genome shotgun (WGS) entry which is preliminary data.</text>
</comment>
<evidence type="ECO:0000313" key="1">
    <source>
        <dbReference type="EMBL" id="GAB1221815.1"/>
    </source>
</evidence>
<keyword evidence="2" id="KW-1185">Reference proteome</keyword>
<protein>
    <recommendedName>
        <fullName evidence="3">Ricin B lectin domain-containing protein</fullName>
    </recommendedName>
</protein>
<dbReference type="InterPro" id="IPR035992">
    <property type="entry name" value="Ricin_B-like_lectins"/>
</dbReference>
<evidence type="ECO:0000313" key="2">
    <source>
        <dbReference type="Proteomes" id="UP001628156"/>
    </source>
</evidence>